<keyword evidence="3" id="KW-1185">Reference proteome</keyword>
<feature type="compositionally biased region" description="Basic and acidic residues" evidence="1">
    <location>
        <begin position="27"/>
        <end position="36"/>
    </location>
</feature>
<accession>A0A2I0J102</accession>
<reference evidence="2 3" key="1">
    <citation type="submission" date="2017-11" db="EMBL/GenBank/DDBJ databases">
        <title>De-novo sequencing of pomegranate (Punica granatum L.) genome.</title>
        <authorList>
            <person name="Akparov Z."/>
            <person name="Amiraslanov A."/>
            <person name="Hajiyeva S."/>
            <person name="Abbasov M."/>
            <person name="Kaur K."/>
            <person name="Hamwieh A."/>
            <person name="Solovyev V."/>
            <person name="Salamov A."/>
            <person name="Braich B."/>
            <person name="Kosarev P."/>
            <person name="Mahmoud A."/>
            <person name="Hajiyev E."/>
            <person name="Babayeva S."/>
            <person name="Izzatullayeva V."/>
            <person name="Mammadov A."/>
            <person name="Mammadov A."/>
            <person name="Sharifova S."/>
            <person name="Ojaghi J."/>
            <person name="Eynullazada K."/>
            <person name="Bayramov B."/>
            <person name="Abdulazimova A."/>
            <person name="Shahmuradov I."/>
        </authorList>
    </citation>
    <scope>NUCLEOTIDE SEQUENCE [LARGE SCALE GENOMIC DNA]</scope>
    <source>
        <strain evidence="3">cv. AG2017</strain>
        <tissue evidence="2">Leaf</tissue>
    </source>
</reference>
<dbReference type="EMBL" id="PGOL01002249">
    <property type="protein sequence ID" value="PKI49386.1"/>
    <property type="molecule type" value="Genomic_DNA"/>
</dbReference>
<evidence type="ECO:0000313" key="3">
    <source>
        <dbReference type="Proteomes" id="UP000233551"/>
    </source>
</evidence>
<name>A0A2I0J102_PUNGR</name>
<evidence type="ECO:0000313" key="2">
    <source>
        <dbReference type="EMBL" id="PKI49386.1"/>
    </source>
</evidence>
<proteinExistence type="predicted"/>
<evidence type="ECO:0000256" key="1">
    <source>
        <dbReference type="SAM" id="MobiDB-lite"/>
    </source>
</evidence>
<dbReference type="Proteomes" id="UP000233551">
    <property type="component" value="Unassembled WGS sequence"/>
</dbReference>
<protein>
    <submittedName>
        <fullName evidence="2">Uncharacterized protein</fullName>
    </submittedName>
</protein>
<dbReference type="AlphaFoldDB" id="A0A2I0J102"/>
<feature type="region of interest" description="Disordered" evidence="1">
    <location>
        <begin position="17"/>
        <end position="39"/>
    </location>
</feature>
<sequence length="61" mass="7013">MPGDTTYFEAREPLVIRGGHGTRGHASRKDGREFPRPSRTHRMLFRPEVCRSPHFIVPNVV</sequence>
<organism evidence="2 3">
    <name type="scientific">Punica granatum</name>
    <name type="common">Pomegranate</name>
    <dbReference type="NCBI Taxonomy" id="22663"/>
    <lineage>
        <taxon>Eukaryota</taxon>
        <taxon>Viridiplantae</taxon>
        <taxon>Streptophyta</taxon>
        <taxon>Embryophyta</taxon>
        <taxon>Tracheophyta</taxon>
        <taxon>Spermatophyta</taxon>
        <taxon>Magnoliopsida</taxon>
        <taxon>eudicotyledons</taxon>
        <taxon>Gunneridae</taxon>
        <taxon>Pentapetalae</taxon>
        <taxon>rosids</taxon>
        <taxon>malvids</taxon>
        <taxon>Myrtales</taxon>
        <taxon>Lythraceae</taxon>
        <taxon>Punica</taxon>
    </lineage>
</organism>
<comment type="caution">
    <text evidence="2">The sequence shown here is derived from an EMBL/GenBank/DDBJ whole genome shotgun (WGS) entry which is preliminary data.</text>
</comment>
<gene>
    <name evidence="2" type="ORF">CRG98_030220</name>
</gene>